<gene>
    <name evidence="1" type="ORF">RCC_06059</name>
</gene>
<keyword evidence="2" id="KW-1185">Reference proteome</keyword>
<evidence type="ECO:0000313" key="2">
    <source>
        <dbReference type="Proteomes" id="UP000225277"/>
    </source>
</evidence>
<protein>
    <submittedName>
        <fullName evidence="1">Uncharacterized protein</fullName>
    </submittedName>
</protein>
<dbReference type="GeneID" id="35601204"/>
<evidence type="ECO:0000313" key="1">
    <source>
        <dbReference type="EMBL" id="CZT20202.1"/>
    </source>
</evidence>
<proteinExistence type="predicted"/>
<reference evidence="1 2" key="1">
    <citation type="submission" date="2016-03" db="EMBL/GenBank/DDBJ databases">
        <authorList>
            <person name="Ploux O."/>
        </authorList>
    </citation>
    <scope>NUCLEOTIDE SEQUENCE [LARGE SCALE GENOMIC DNA]</scope>
    <source>
        <strain evidence="1 2">URUG2</strain>
    </source>
</reference>
<sequence length="147" mass="17143">MSFECRMIQQGSTRAKFGRDFQTSRHLFLPSRYNRRKEAQWYPLHNRYSTAWTTKECKNKMSNLHGPPLPMQAEHPLESSFHESSERRNLFPVCRDASMGQSFIAVVNRHRQELEQLTGERRKGLLHNAAHRVAFPGTRFAALQETG</sequence>
<dbReference type="AlphaFoldDB" id="A0A2D3USB6"/>
<dbReference type="RefSeq" id="XP_023627091.1">
    <property type="nucleotide sequence ID" value="XM_023771323.1"/>
</dbReference>
<accession>A0A2D3USB6</accession>
<dbReference type="Proteomes" id="UP000225277">
    <property type="component" value="Unassembled WGS sequence"/>
</dbReference>
<name>A0A2D3USB6_9PEZI</name>
<dbReference type="EMBL" id="FJUY01000008">
    <property type="protein sequence ID" value="CZT20202.1"/>
    <property type="molecule type" value="Genomic_DNA"/>
</dbReference>
<organism evidence="1 2">
    <name type="scientific">Ramularia collo-cygni</name>
    <dbReference type="NCBI Taxonomy" id="112498"/>
    <lineage>
        <taxon>Eukaryota</taxon>
        <taxon>Fungi</taxon>
        <taxon>Dikarya</taxon>
        <taxon>Ascomycota</taxon>
        <taxon>Pezizomycotina</taxon>
        <taxon>Dothideomycetes</taxon>
        <taxon>Dothideomycetidae</taxon>
        <taxon>Mycosphaerellales</taxon>
        <taxon>Mycosphaerellaceae</taxon>
        <taxon>Ramularia</taxon>
    </lineage>
</organism>